<dbReference type="Gene3D" id="2.60.120.430">
    <property type="entry name" value="Galactose-binding lectin"/>
    <property type="match status" value="1"/>
</dbReference>
<proteinExistence type="predicted"/>
<dbReference type="KEGG" id="aia:AWH56_005505"/>
<dbReference type="GO" id="GO:0016798">
    <property type="term" value="F:hydrolase activity, acting on glycosyl bonds"/>
    <property type="evidence" value="ECO:0007669"/>
    <property type="project" value="UniProtKB-KW"/>
</dbReference>
<feature type="transmembrane region" description="Helical" evidence="1">
    <location>
        <begin position="12"/>
        <end position="30"/>
    </location>
</feature>
<keyword evidence="1" id="KW-0812">Transmembrane</keyword>
<dbReference type="InterPro" id="IPR018711">
    <property type="entry name" value="NAGPA"/>
</dbReference>
<evidence type="ECO:0000313" key="5">
    <source>
        <dbReference type="EMBL" id="QOY37098.1"/>
    </source>
</evidence>
<evidence type="ECO:0000313" key="3">
    <source>
        <dbReference type="EMBL" id="OIJ16328.1"/>
    </source>
</evidence>
<feature type="domain" description="Phosphodiester glycosidase" evidence="2">
    <location>
        <begin position="252"/>
        <end position="409"/>
    </location>
</feature>
<gene>
    <name evidence="5" type="ORF">AWH56_005505</name>
    <name evidence="4" type="ORF">AWH56_06725</name>
    <name evidence="3" type="ORF">AWH56_11475</name>
</gene>
<keyword evidence="6" id="KW-1185">Reference proteome</keyword>
<protein>
    <submittedName>
        <fullName evidence="5">Phosphodiester glycosidase family protein</fullName>
    </submittedName>
</protein>
<name>A0A1S2LUX8_9BACI</name>
<dbReference type="Gene3D" id="2.60.40.1080">
    <property type="match status" value="1"/>
</dbReference>
<dbReference type="PANTHER" id="PTHR40446">
    <property type="entry name" value="N-ACETYLGLUCOSAMINE-1-PHOSPHODIESTER ALPHA-N-ACETYLGLUCOSAMINIDASE"/>
    <property type="match status" value="1"/>
</dbReference>
<reference evidence="3 6" key="1">
    <citation type="submission" date="2016-10" db="EMBL/GenBank/DDBJ databases">
        <title>Draft genome sequences of four alkaliphilic bacteria belonging to the Anaerobacillus genus.</title>
        <authorList>
            <person name="Bassil N.M."/>
            <person name="Lloyd J.R."/>
        </authorList>
    </citation>
    <scope>NUCLEOTIDE SEQUENCE [LARGE SCALE GENOMIC DNA]</scope>
    <source>
        <strain evidence="3 6">NB2006</strain>
    </source>
</reference>
<keyword evidence="5" id="KW-0378">Hydrolase</keyword>
<evidence type="ECO:0000313" key="6">
    <source>
        <dbReference type="Proteomes" id="UP000180175"/>
    </source>
</evidence>
<dbReference type="Pfam" id="PF09992">
    <property type="entry name" value="NAGPA"/>
    <property type="match status" value="1"/>
</dbReference>
<accession>A0A1S2LUX8</accession>
<dbReference type="OrthoDB" id="9809781at2"/>
<keyword evidence="1" id="KW-0472">Membrane</keyword>
<dbReference type="EMBL" id="LQXD01000106">
    <property type="protein sequence ID" value="OIJ16328.1"/>
    <property type="molecule type" value="Genomic_DNA"/>
</dbReference>
<evidence type="ECO:0000256" key="1">
    <source>
        <dbReference type="SAM" id="Phobius"/>
    </source>
</evidence>
<sequence>MFRQQQNIKVINVFLIFLVLFSFHLTFIFTEKAEANAVKIHSQFQVSPGVNYRDERMLVSARNQATRVMELNLNDPFTKVHLGVPSPLTNLLTTTGYARRDNQVNNHVVGAINGSFFHLNNRLPGYLLVSNNQILNLGSVSSDNKDYMHVPAAFGVKKDGKAIVDRYSLQPVASTNGKNVSITAFNKVARGTNEVIVYTPTHRYESSRANEFGYEIVVKSTNKKIDHDLKFGEELTGKVQGIRNYGVVQSPAIPQDGFVISGHGTSLNSFVKDLKVGDEIKLTINVEEKWQDADFMLASGPLLVQNGAVDMTIDESSNRATERHPRTAVAVNKAGDRVFFVTVDGRQTGYSEGMTLKEFANYLVSLGAHQAINLDGGGSTTMAARFHGQQFATIANRPSGGSERLVSAVLQAISTAPIGQPKFMVLNRSASETTVVGTSLDIRPNYVLDQYFNALPIDLTQLKVTVEGNIGRVEGTKFFAERIGTGRLHISYGSIVNTINVTVDKIEKLVFEPNTKLIIGPNKTQPIVVHALDKAGKKMAINQDVIRWAVSDGVGTVNQQSIFASGTKLGNGTITATVGDTKASLQVEIRERPLVIETFESTSNWNAQSIRAAATLAKSKGDEPVKVGASSAKLNYNMTVGEEGTAAAYLVANQLLPIQGYPDHLGVWVYGNAKHNWLRGVVVDGTGKQHTINFTSEGGVDWVGWKYVTATLPTNLPLPLRFERIYVVEAVKARQNKGVLYFDELQAVYSPAYKQPYFTVSPNVQVAQVSSDKTWTITYNTKLLPQSVNSTNLYVIDQFGNKASTAVSLDETGTIVKIVAPPQGYKTNSNYQLVLTTGILSDKRVPMAKDVTKVFSVK</sequence>
<dbReference type="AlphaFoldDB" id="A0A1S2LUX8"/>
<organism evidence="3 6">
    <name type="scientific">Anaerobacillus isosaccharinicus</name>
    <dbReference type="NCBI Taxonomy" id="1532552"/>
    <lineage>
        <taxon>Bacteria</taxon>
        <taxon>Bacillati</taxon>
        <taxon>Bacillota</taxon>
        <taxon>Bacilli</taxon>
        <taxon>Bacillales</taxon>
        <taxon>Bacillaceae</taxon>
        <taxon>Anaerobacillus</taxon>
    </lineage>
</organism>
<reference evidence="5 6" key="2">
    <citation type="journal article" date="2017" name="Genome Announc.">
        <title>Draft Genome Sequences of Four Alkaliphilic Bacteria Belonging to the Anaerobacillus Genus.</title>
        <authorList>
            <person name="Bassil N.M."/>
            <person name="Lloyd J.R."/>
        </authorList>
    </citation>
    <scope>NUCLEOTIDE SEQUENCE [LARGE SCALE GENOMIC DNA]</scope>
    <source>
        <strain evidence="5 6">NB2006</strain>
    </source>
</reference>
<dbReference type="PANTHER" id="PTHR40446:SF2">
    <property type="entry name" value="N-ACETYLGLUCOSAMINE-1-PHOSPHODIESTER ALPHA-N-ACETYLGLUCOSAMINIDASE"/>
    <property type="match status" value="1"/>
</dbReference>
<dbReference type="EMBL" id="LQXD01000061">
    <property type="protein sequence ID" value="OIJ20965.1"/>
    <property type="molecule type" value="Genomic_DNA"/>
</dbReference>
<evidence type="ECO:0000259" key="2">
    <source>
        <dbReference type="Pfam" id="PF09992"/>
    </source>
</evidence>
<dbReference type="Proteomes" id="UP000180175">
    <property type="component" value="Chromosome"/>
</dbReference>
<keyword evidence="1" id="KW-1133">Transmembrane helix</keyword>
<evidence type="ECO:0000313" key="4">
    <source>
        <dbReference type="EMBL" id="OIJ20965.1"/>
    </source>
</evidence>
<dbReference type="RefSeq" id="WP_071316398.1">
    <property type="nucleotide sequence ID" value="NZ_CP063356.2"/>
</dbReference>
<reference evidence="5 6" key="3">
    <citation type="journal article" date="2019" name="Int. J. Syst. Evol. Microbiol.">
        <title>Anaerobacillus isosaccharinicus sp. nov., an alkaliphilic bacterium which degrades isosaccharinic acid.</title>
        <authorList>
            <person name="Bassil N.M."/>
            <person name="Lloyd J.R."/>
        </authorList>
    </citation>
    <scope>NUCLEOTIDE SEQUENCE [LARGE SCALE GENOMIC DNA]</scope>
    <source>
        <strain evidence="5 6">NB2006</strain>
    </source>
</reference>
<dbReference type="EMBL" id="CP063356">
    <property type="protein sequence ID" value="QOY37098.1"/>
    <property type="molecule type" value="Genomic_DNA"/>
</dbReference>
<keyword evidence="5" id="KW-0326">Glycosidase</keyword>
<reference evidence="5" key="4">
    <citation type="submission" date="2020-10" db="EMBL/GenBank/DDBJ databases">
        <authorList>
            <person name="Bassil N.M."/>
            <person name="Lloyd J.R."/>
        </authorList>
    </citation>
    <scope>NUCLEOTIDE SEQUENCE</scope>
    <source>
        <strain evidence="5">NB2006</strain>
    </source>
</reference>